<dbReference type="InterPro" id="IPR016181">
    <property type="entry name" value="Acyl_CoA_acyltransferase"/>
</dbReference>
<name>A0A2A8HJ57_9BACI</name>
<dbReference type="PANTHER" id="PTHR43415:SF3">
    <property type="entry name" value="GNAT-FAMILY ACETYLTRANSFERASE"/>
    <property type="match status" value="1"/>
</dbReference>
<dbReference type="EMBL" id="NUBY01000019">
    <property type="protein sequence ID" value="PEQ09065.1"/>
    <property type="molecule type" value="Genomic_DNA"/>
</dbReference>
<comment type="caution">
    <text evidence="2">The sequence shown here is derived from an EMBL/GenBank/DDBJ whole genome shotgun (WGS) entry which is preliminary data.</text>
</comment>
<reference evidence="2 3" key="1">
    <citation type="submission" date="2017-09" db="EMBL/GenBank/DDBJ databases">
        <title>Large-scale bioinformatics analysis of Bacillus genomes uncovers conserved roles of natural products in bacterial physiology.</title>
        <authorList>
            <consortium name="Agbiome Team Llc"/>
            <person name="Bleich R.M."/>
            <person name="Grubbs K.J."/>
            <person name="Santa Maria K.C."/>
            <person name="Allen S.E."/>
            <person name="Farag S."/>
            <person name="Shank E.A."/>
            <person name="Bowers A."/>
        </authorList>
    </citation>
    <scope>NUCLEOTIDE SEQUENCE [LARGE SCALE GENOMIC DNA]</scope>
    <source>
        <strain evidence="2 3">AFS021349</strain>
    </source>
</reference>
<protein>
    <recommendedName>
        <fullName evidence="1">N-acetyltransferase domain-containing protein</fullName>
    </recommendedName>
</protein>
<evidence type="ECO:0000313" key="3">
    <source>
        <dbReference type="Proteomes" id="UP000220841"/>
    </source>
</evidence>
<dbReference type="Gene3D" id="3.40.630.30">
    <property type="match status" value="1"/>
</dbReference>
<feature type="domain" description="N-acetyltransferase" evidence="1">
    <location>
        <begin position="23"/>
        <end position="182"/>
    </location>
</feature>
<gene>
    <name evidence="2" type="ORF">CN585_05920</name>
</gene>
<dbReference type="AlphaFoldDB" id="A0A2A8HJ57"/>
<dbReference type="InterPro" id="IPR000182">
    <property type="entry name" value="GNAT_dom"/>
</dbReference>
<evidence type="ECO:0000313" key="2">
    <source>
        <dbReference type="EMBL" id="PEQ09065.1"/>
    </source>
</evidence>
<dbReference type="SUPFAM" id="SSF55729">
    <property type="entry name" value="Acyl-CoA N-acyltransferases (Nat)"/>
    <property type="match status" value="1"/>
</dbReference>
<sequence>MCTNYKIFKRIGDTMVIIQKDNLLIREIKASDIELIRSWRNRSDIKKNFIDTDTISESQQQLWYKNYLMKPDDIMFIIEEKNIFKSAIGTAALYNIKTKEQTVEFGRLIVGHMPAQRKGFGKQATMLVCKYAFDVLKSKQINLTVLHDNIKAIQLYLKIGFIITNTTFDVVHMSLNKNFFLNSSSV</sequence>
<proteinExistence type="predicted"/>
<accession>A0A2A8HJ57</accession>
<dbReference type="PROSITE" id="PS51186">
    <property type="entry name" value="GNAT"/>
    <property type="match status" value="1"/>
</dbReference>
<dbReference type="Proteomes" id="UP000220841">
    <property type="component" value="Unassembled WGS sequence"/>
</dbReference>
<dbReference type="Pfam" id="PF13302">
    <property type="entry name" value="Acetyltransf_3"/>
    <property type="match status" value="1"/>
</dbReference>
<dbReference type="PANTHER" id="PTHR43415">
    <property type="entry name" value="SPERMIDINE N(1)-ACETYLTRANSFERASE"/>
    <property type="match status" value="1"/>
</dbReference>
<dbReference type="GO" id="GO:0016747">
    <property type="term" value="F:acyltransferase activity, transferring groups other than amino-acyl groups"/>
    <property type="evidence" value="ECO:0007669"/>
    <property type="project" value="InterPro"/>
</dbReference>
<evidence type="ECO:0000259" key="1">
    <source>
        <dbReference type="PROSITE" id="PS51186"/>
    </source>
</evidence>
<organism evidence="2 3">
    <name type="scientific">Bacillus toyonensis</name>
    <dbReference type="NCBI Taxonomy" id="155322"/>
    <lineage>
        <taxon>Bacteria</taxon>
        <taxon>Bacillati</taxon>
        <taxon>Bacillota</taxon>
        <taxon>Bacilli</taxon>
        <taxon>Bacillales</taxon>
        <taxon>Bacillaceae</taxon>
        <taxon>Bacillus</taxon>
        <taxon>Bacillus cereus group</taxon>
    </lineage>
</organism>